<dbReference type="GO" id="GO:0016251">
    <property type="term" value="F:RNA polymerase II general transcription initiation factor activity"/>
    <property type="evidence" value="ECO:0007669"/>
    <property type="project" value="TreeGrafter"/>
</dbReference>
<dbReference type="InterPro" id="IPR057991">
    <property type="entry name" value="TPR_TAF2_C"/>
</dbReference>
<dbReference type="GO" id="GO:0005669">
    <property type="term" value="C:transcription factor TFIID complex"/>
    <property type="evidence" value="ECO:0007669"/>
    <property type="project" value="InterPro"/>
</dbReference>
<dbReference type="InterPro" id="IPR036427">
    <property type="entry name" value="Bromodomain-like_sf"/>
</dbReference>
<feature type="region of interest" description="Disordered" evidence="11">
    <location>
        <begin position="1162"/>
        <end position="1206"/>
    </location>
</feature>
<dbReference type="Gene3D" id="2.60.40.1730">
    <property type="entry name" value="tricorn interacting facor f3 domain"/>
    <property type="match status" value="1"/>
</dbReference>
<dbReference type="InterPro" id="IPR057345">
    <property type="entry name" value="Ig-like_TAF2"/>
</dbReference>
<accession>A0A0H2SSU2</accession>
<dbReference type="GO" id="GO:0003682">
    <property type="term" value="F:chromatin binding"/>
    <property type="evidence" value="ECO:0007669"/>
    <property type="project" value="TreeGrafter"/>
</dbReference>
<dbReference type="Pfam" id="PF00439">
    <property type="entry name" value="Bromodomain"/>
    <property type="match status" value="3"/>
</dbReference>
<feature type="region of interest" description="Disordered" evidence="11">
    <location>
        <begin position="119"/>
        <end position="148"/>
    </location>
</feature>
<dbReference type="GO" id="GO:0008237">
    <property type="term" value="F:metallopeptidase activity"/>
    <property type="evidence" value="ECO:0007669"/>
    <property type="project" value="InterPro"/>
</dbReference>
<dbReference type="Proteomes" id="UP000053477">
    <property type="component" value="Unassembled WGS sequence"/>
</dbReference>
<dbReference type="SUPFAM" id="SSF63737">
    <property type="entry name" value="Leukotriene A4 hydrolase N-terminal domain"/>
    <property type="match status" value="1"/>
</dbReference>
<evidence type="ECO:0000256" key="10">
    <source>
        <dbReference type="PROSITE-ProRule" id="PRU00035"/>
    </source>
</evidence>
<feature type="domain" description="Bromo" evidence="12">
    <location>
        <begin position="1724"/>
        <end position="1798"/>
    </location>
</feature>
<gene>
    <name evidence="13" type="ORF">SCHPADRAFT_864078</name>
</gene>
<dbReference type="SUPFAM" id="SSF47370">
    <property type="entry name" value="Bromodomain"/>
    <property type="match status" value="3"/>
</dbReference>
<protein>
    <recommendedName>
        <fullName evidence="3">Transcription initiation factor TFIID subunit 2</fullName>
    </recommendedName>
    <alternativeName>
        <fullName evidence="9">TBP-associated factor 2</fullName>
    </alternativeName>
</protein>
<evidence type="ECO:0000256" key="6">
    <source>
        <dbReference type="ARBA" id="ARBA00023163"/>
    </source>
</evidence>
<keyword evidence="6" id="KW-0804">Transcription</keyword>
<feature type="region of interest" description="Disordered" evidence="11">
    <location>
        <begin position="1509"/>
        <end position="1600"/>
    </location>
</feature>
<dbReference type="FunFam" id="1.10.390.10:FF:000011">
    <property type="entry name" value="Transcription initiation factor TFIID subunit"/>
    <property type="match status" value="1"/>
</dbReference>
<dbReference type="CDD" id="cd04369">
    <property type="entry name" value="Bromodomain"/>
    <property type="match status" value="1"/>
</dbReference>
<dbReference type="InterPro" id="IPR027268">
    <property type="entry name" value="Peptidase_M4/M1_CTD_sf"/>
</dbReference>
<dbReference type="Pfam" id="PF25316">
    <property type="entry name" value="TAF2_3rd"/>
    <property type="match status" value="1"/>
</dbReference>
<dbReference type="InterPro" id="IPR014782">
    <property type="entry name" value="Peptidase_M1_dom"/>
</dbReference>
<keyword evidence="7" id="KW-0539">Nucleus</keyword>
<dbReference type="PROSITE" id="PS00633">
    <property type="entry name" value="BROMODOMAIN_1"/>
    <property type="match status" value="2"/>
</dbReference>
<dbReference type="GO" id="GO:0000976">
    <property type="term" value="F:transcription cis-regulatory region binding"/>
    <property type="evidence" value="ECO:0007669"/>
    <property type="project" value="TreeGrafter"/>
</dbReference>
<feature type="domain" description="Bromo" evidence="12">
    <location>
        <begin position="1249"/>
        <end position="1321"/>
    </location>
</feature>
<feature type="region of interest" description="Disordered" evidence="11">
    <location>
        <begin position="1045"/>
        <end position="1064"/>
    </location>
</feature>
<dbReference type="Gene3D" id="1.20.920.10">
    <property type="entry name" value="Bromodomain-like"/>
    <property type="match status" value="3"/>
</dbReference>
<dbReference type="PANTHER" id="PTHR15137:SF9">
    <property type="entry name" value="TRANSCRIPTION INITIATION FACTOR TFIID SUBUNIT 2"/>
    <property type="match status" value="1"/>
</dbReference>
<dbReference type="PRINTS" id="PR00503">
    <property type="entry name" value="BROMODOMAIN"/>
</dbReference>
<comment type="function">
    <text evidence="8">Functions as a component of the DNA-binding general transcription factor complex TFIID. Binding of TFIID to a promoter (with or without TATA element) is the initial step in pre-initiation complex (PIC) formation. TFIID plays a key role in the regulation of gene expression by RNA polymerase II through different activities such as transcription activator interaction, core promoter recognition and selectivity, TFIIA and TFIIB interaction, chromatin modification (histone acetylation by TAF1), facilitation of DNA opening and initiation of transcription.</text>
</comment>
<dbReference type="GO" id="GO:0006367">
    <property type="term" value="P:transcription initiation at RNA polymerase II promoter"/>
    <property type="evidence" value="ECO:0007669"/>
    <property type="project" value="TreeGrafter"/>
</dbReference>
<feature type="compositionally biased region" description="Low complexity" evidence="11">
    <location>
        <begin position="1834"/>
        <end position="1844"/>
    </location>
</feature>
<dbReference type="GO" id="GO:0008270">
    <property type="term" value="F:zinc ion binding"/>
    <property type="evidence" value="ECO:0007669"/>
    <property type="project" value="InterPro"/>
</dbReference>
<dbReference type="SUPFAM" id="SSF55486">
    <property type="entry name" value="Metalloproteases ('zincins'), catalytic domain"/>
    <property type="match status" value="1"/>
</dbReference>
<evidence type="ECO:0000256" key="3">
    <source>
        <dbReference type="ARBA" id="ARBA00017363"/>
    </source>
</evidence>
<evidence type="ECO:0000256" key="8">
    <source>
        <dbReference type="ARBA" id="ARBA00025346"/>
    </source>
</evidence>
<dbReference type="PANTHER" id="PTHR15137">
    <property type="entry name" value="TRANSCRIPTION INITIATION FACTOR TFIID"/>
    <property type="match status" value="1"/>
</dbReference>
<dbReference type="InterPro" id="IPR018359">
    <property type="entry name" value="Bromodomain_CS"/>
</dbReference>
<evidence type="ECO:0000256" key="9">
    <source>
        <dbReference type="ARBA" id="ARBA00076306"/>
    </source>
</evidence>
<feature type="region of interest" description="Disordered" evidence="11">
    <location>
        <begin position="1350"/>
        <end position="1458"/>
    </location>
</feature>
<dbReference type="Pfam" id="PF25577">
    <property type="entry name" value="TPR_TAF2_C"/>
    <property type="match status" value="1"/>
</dbReference>
<dbReference type="PROSITE" id="PS50014">
    <property type="entry name" value="BROMODOMAIN_2"/>
    <property type="match status" value="3"/>
</dbReference>
<dbReference type="STRING" id="27342.A0A0H2SSU2"/>
<keyword evidence="4" id="KW-0805">Transcription regulation</keyword>
<keyword evidence="14" id="KW-1185">Reference proteome</keyword>
<evidence type="ECO:0000256" key="1">
    <source>
        <dbReference type="ARBA" id="ARBA00004123"/>
    </source>
</evidence>
<organism evidence="13 14">
    <name type="scientific">Schizopora paradoxa</name>
    <dbReference type="NCBI Taxonomy" id="27342"/>
    <lineage>
        <taxon>Eukaryota</taxon>
        <taxon>Fungi</taxon>
        <taxon>Dikarya</taxon>
        <taxon>Basidiomycota</taxon>
        <taxon>Agaricomycotina</taxon>
        <taxon>Agaricomycetes</taxon>
        <taxon>Hymenochaetales</taxon>
        <taxon>Schizoporaceae</taxon>
        <taxon>Schizopora</taxon>
    </lineage>
</organism>
<dbReference type="FunCoup" id="A0A0H2SSU2">
    <property type="interactions" value="524"/>
</dbReference>
<keyword evidence="5 10" id="KW-0103">Bromodomain</keyword>
<dbReference type="SMART" id="SM00297">
    <property type="entry name" value="BROMO"/>
    <property type="match status" value="3"/>
</dbReference>
<dbReference type="CDD" id="cd09839">
    <property type="entry name" value="M1_like_TAF2"/>
    <property type="match status" value="1"/>
</dbReference>
<evidence type="ECO:0000256" key="11">
    <source>
        <dbReference type="SAM" id="MobiDB-lite"/>
    </source>
</evidence>
<dbReference type="InterPro" id="IPR042097">
    <property type="entry name" value="Aminopeptidase_N-like_N_sf"/>
</dbReference>
<feature type="region of interest" description="Disordered" evidence="11">
    <location>
        <begin position="1819"/>
        <end position="1850"/>
    </location>
</feature>
<dbReference type="InterPro" id="IPR037813">
    <property type="entry name" value="TAF2"/>
</dbReference>
<evidence type="ECO:0000256" key="2">
    <source>
        <dbReference type="ARBA" id="ARBA00010937"/>
    </source>
</evidence>
<evidence type="ECO:0000313" key="13">
    <source>
        <dbReference type="EMBL" id="KLO20191.1"/>
    </source>
</evidence>
<dbReference type="InParanoid" id="A0A0H2SSU2"/>
<reference evidence="13 14" key="1">
    <citation type="submission" date="2015-04" db="EMBL/GenBank/DDBJ databases">
        <title>Complete genome sequence of Schizopora paradoxa KUC8140, a cosmopolitan wood degrader in East Asia.</title>
        <authorList>
            <consortium name="DOE Joint Genome Institute"/>
            <person name="Min B."/>
            <person name="Park H."/>
            <person name="Jang Y."/>
            <person name="Kim J.-J."/>
            <person name="Kim K.H."/>
            <person name="Pangilinan J."/>
            <person name="Lipzen A."/>
            <person name="Riley R."/>
            <person name="Grigoriev I.V."/>
            <person name="Spatafora J.W."/>
            <person name="Choi I.-G."/>
        </authorList>
    </citation>
    <scope>NUCLEOTIDE SEQUENCE [LARGE SCALE GENOMIC DNA]</scope>
    <source>
        <strain evidence="13 14">KUC8140</strain>
    </source>
</reference>
<evidence type="ECO:0000256" key="4">
    <source>
        <dbReference type="ARBA" id="ARBA00023015"/>
    </source>
</evidence>
<evidence type="ECO:0000259" key="12">
    <source>
        <dbReference type="PROSITE" id="PS50014"/>
    </source>
</evidence>
<evidence type="ECO:0000256" key="7">
    <source>
        <dbReference type="ARBA" id="ARBA00023242"/>
    </source>
</evidence>
<dbReference type="EMBL" id="KQ085883">
    <property type="protein sequence ID" value="KLO20191.1"/>
    <property type="molecule type" value="Genomic_DNA"/>
</dbReference>
<dbReference type="GO" id="GO:0006325">
    <property type="term" value="P:chromatin organization"/>
    <property type="evidence" value="ECO:0007669"/>
    <property type="project" value="UniProtKB-ARBA"/>
</dbReference>
<feature type="domain" description="Bromo" evidence="12">
    <location>
        <begin position="1614"/>
        <end position="1686"/>
    </location>
</feature>
<evidence type="ECO:0000313" key="14">
    <source>
        <dbReference type="Proteomes" id="UP000053477"/>
    </source>
</evidence>
<comment type="subcellular location">
    <subcellularLocation>
        <location evidence="1">Nucleus</location>
    </subcellularLocation>
</comment>
<proteinExistence type="inferred from homology"/>
<comment type="similarity">
    <text evidence="2">Belongs to the TAF2 family.</text>
</comment>
<dbReference type="InterPro" id="IPR001487">
    <property type="entry name" value="Bromodomain"/>
</dbReference>
<name>A0A0H2SSU2_9AGAM</name>
<dbReference type="Pfam" id="PF01433">
    <property type="entry name" value="Peptidase_M1"/>
    <property type="match status" value="1"/>
</dbReference>
<dbReference type="Gene3D" id="1.10.390.10">
    <property type="entry name" value="Neutral Protease Domain 2"/>
    <property type="match status" value="1"/>
</dbReference>
<dbReference type="OrthoDB" id="308861at2759"/>
<sequence length="1850" mass="206015">MQREHVRKGFSISHQKVVLEVDFSGLLFGYTEITLVPTTKDLKTIYLHLRQCQVTSVLVGGVPVQDWVHNDPLSNFASSDVTDCHRHPELKRRLYSAYAECDEGELGIALPPQVPIQKTESTASASASRPNANTPEPGTLDQNSNQQASTSDFKSILVRITYFLRNPVDGIQFIKPSDAYPHRVPHVYTTPSSPDAARCWVPCIDNLWEKCTWELEFIVPKTLEDDAAPMDVDGEEINADGGSYPTVVVCSGELVEKIAHPNNARKVIYLFSQTSLTSVQHIAFAAGPFVVQAISAENAGISEDAAGSQTLMHAFCLPGYEALLTETTSFLRSAMNFFSTECGSYPFGSHKLVFVEELPTQRFDSATLTIASIDVLHGDDAIDAYYDSRQVLSHALACQWMGINILPKTWSDFWLVNSLGLYVTGLFLRKLLGNNEYRFRLRRDMDRVLELDIGTMPPLCQPSAIEPPDTSMLSFINLKGPLVLHILDRHMGKSGTSLGLSRVLPKIFLSALSGEMPQNALSTHSFLRTCRKVSGVDLRTFVNQWIYGSGCPQFSFSAMFNRKRMAVELQMRQECPAYVLNQHDPIKLALLKPVPFFEGQMTVRIHEADGTPYEHVLVISAPVKRFEVPFNTKYKRVRRNTKRYLARQAAAQAAAEGDMDAAEAIGMIDMGFGLEVWENEEERIRWKVVDWTEEEEIAMAGSTYEWIRMDADFEWISRIQFEQQDYMWVSQLQRDRDVVAQLEAVRALARTPTSIVSSVLTKTVLVTNYFYRIRCEAALALVTCATRRLDFLGLFHLFKIFLKYCYDSEDQDQDIFVRKYIPRPNDFSDFPEYFVRKSIINAISQVRFETGMTPPIVRQFLIDQLRYNDNTINAYSDAFYISSVITALACATVSTSPPERGELTKSETKTNQTAEDVQFLEAAIAEVERYRSMDRLIPSFHNVVTVAALEFHMVLGMASLTSNDPKVFFTCTREGNANQVRLAGFDGLFMTRWYTPKIMSYVFAVIANDPSRIVRRHVARNTFESLAILSTVGEMKPVGKETESLLIEEDGSAPDGKNKDTKKSETDVMIRAIRKDKEVGKSEILREFVAPLALDANADYEVRWCMLKLADLAIRGVEEPLPKVLIHLPPTPVVETPPPIPAPGIKIISKIKTLPLSKPAGRKGSIVIPPTPPPVSTESVKKLRLPPATPSTTLPNVKSMPTAMKPPAIIPQKPVQIVKKKERVIPKSQAAGMEVNEVKACRSALKRLVANPHAVLFRQPVDPVRDKAPNYFEVIKNPMDLSTMSVKLEQGQYKNRSEFEADFRLMMNNCRTYNSAGTYVHTESINFEAIFDRQWSRIVNTLKEAESKSAAAAKHQTEKDVANVAGPSKIPSQQVAREKPAPESTKPTQSHASSPAPPAPAPAKPTLVKLKIGSGANSNNANPPEVPKAVVKPPKASNKPKKVKQVDMPPPPYIDDGSHDLLQEVIAMEEMGREHTGSPSKRKAVDLDADDELLSLAVDSDVKPIISKVPIAEPHPEPVVPSKQEPEPSVPRKGKPKPKETPTPTPTPMPKRVAEVSAPNSRPGSSKGKEKEGSVPPRTATPSKVKHSASPPVGPKASMPVNEKKCRDIIKNLAKLTEYGIFSRPVDTVMDGCPDYYVEIRDPMDFGTMKKRIDEHFYTTMEQFAADVHLIFANCRKFNPPGTLPVLYAEVVEKAFKKEWAKVAEKKLTSQEKRSLVGIMNKLFDQKQFWPFFVPVDPIALGIPTYHDIIPKKNARDLGTIKSKLDAEKYDSIDAWETDMNLMVQNAITFNGEESEVGQLALQLEGRFRNLAASLLQGSASAQSKKRSLPGDTSKASGSGSSSVKKAKMS</sequence>
<feature type="compositionally biased region" description="Low complexity" evidence="11">
    <location>
        <begin position="1419"/>
        <end position="1437"/>
    </location>
</feature>
<evidence type="ECO:0000256" key="5">
    <source>
        <dbReference type="ARBA" id="ARBA00023117"/>
    </source>
</evidence>